<dbReference type="InterPro" id="IPR050476">
    <property type="entry name" value="Insect_CytP450_Detox"/>
</dbReference>
<comment type="cofactor">
    <cofactor evidence="1 15">
        <name>heme</name>
        <dbReference type="ChEBI" id="CHEBI:30413"/>
    </cofactor>
</comment>
<keyword evidence="11 15" id="KW-0408">Iron</keyword>
<evidence type="ECO:0000256" key="1">
    <source>
        <dbReference type="ARBA" id="ARBA00001971"/>
    </source>
</evidence>
<name>A0AAV1LMQ2_9NEOP</name>
<keyword evidence="19" id="KW-1185">Reference proteome</keyword>
<dbReference type="GO" id="GO:0020037">
    <property type="term" value="F:heme binding"/>
    <property type="evidence" value="ECO:0007669"/>
    <property type="project" value="InterPro"/>
</dbReference>
<sequence>MLIYILIALASIICYFWYYYLTRTFNYWKSRNVAGPKPVPLFGNLQESALRRKNIGVVFHEIYDAYPNEKVVGVFRMTTPCLLLRDLDVIKHVLIKDFDYFSDRGVSFSEKGLGNNLFHSDSDKWRVLRNRFTPIFTSGKLKNMVYLLSQRATKFIEFVDDICQKQKEHEVHSLIQKYTMATISACAFGLDVDTISDTHNSVFTKIDKIMFTPTYIDELDMMYPGVLRKLNIEPFPEEVQDFFEQLVKTVIDQRNGKPTNRKDFMDLILELREERKIQGPKRTEEENEMALELTDDIIAAQAFLFYAAGYETTACTMAFMLYALAKNPDVQNKVIAEVDRVLAKYDDKLSFEALNDLKYMEKVFYETLRFYPLVEPLQRNAKRDYKIPGMNVTVRKGQMVLISPLGIQHDEKYFPNPEKFDPERFSSENSSGRHICAYLSFGTGPRSCMGMRFAKLQALVCLAKFFSKFRVEASKRTLPAMRFVPRRFLVAAEGGIYLNIIPRDI</sequence>
<evidence type="ECO:0000313" key="18">
    <source>
        <dbReference type="EMBL" id="CAK1594916.1"/>
    </source>
</evidence>
<dbReference type="InterPro" id="IPR036396">
    <property type="entry name" value="Cyt_P450_sf"/>
</dbReference>
<organism evidence="18 19">
    <name type="scientific">Parnassius mnemosyne</name>
    <name type="common">clouded apollo</name>
    <dbReference type="NCBI Taxonomy" id="213953"/>
    <lineage>
        <taxon>Eukaryota</taxon>
        <taxon>Metazoa</taxon>
        <taxon>Ecdysozoa</taxon>
        <taxon>Arthropoda</taxon>
        <taxon>Hexapoda</taxon>
        <taxon>Insecta</taxon>
        <taxon>Pterygota</taxon>
        <taxon>Neoptera</taxon>
        <taxon>Endopterygota</taxon>
        <taxon>Lepidoptera</taxon>
        <taxon>Glossata</taxon>
        <taxon>Ditrysia</taxon>
        <taxon>Papilionoidea</taxon>
        <taxon>Papilionidae</taxon>
        <taxon>Parnassiinae</taxon>
        <taxon>Parnassini</taxon>
        <taxon>Parnassius</taxon>
        <taxon>Driopa</taxon>
    </lineage>
</organism>
<gene>
    <name evidence="18" type="ORF">PARMNEM_LOCUS14478</name>
</gene>
<dbReference type="FunFam" id="1.10.630.10:FF:000042">
    <property type="entry name" value="Cytochrome P450"/>
    <property type="match status" value="1"/>
</dbReference>
<comment type="similarity">
    <text evidence="4 16">Belongs to the cytochrome P450 family.</text>
</comment>
<evidence type="ECO:0000256" key="6">
    <source>
        <dbReference type="ARBA" id="ARBA00022617"/>
    </source>
</evidence>
<evidence type="ECO:0000256" key="7">
    <source>
        <dbReference type="ARBA" id="ARBA00022723"/>
    </source>
</evidence>
<dbReference type="GO" id="GO:0005506">
    <property type="term" value="F:iron ion binding"/>
    <property type="evidence" value="ECO:0007669"/>
    <property type="project" value="InterPro"/>
</dbReference>
<protein>
    <recommendedName>
        <fullName evidence="5">unspecific monooxygenase</fullName>
        <ecNumber evidence="5">1.14.14.1</ecNumber>
    </recommendedName>
</protein>
<keyword evidence="7 15" id="KW-0479">Metal-binding</keyword>
<evidence type="ECO:0000256" key="16">
    <source>
        <dbReference type="RuleBase" id="RU000461"/>
    </source>
</evidence>
<proteinExistence type="inferred from homology"/>
<feature type="transmembrane region" description="Helical" evidence="17">
    <location>
        <begin position="6"/>
        <end position="22"/>
    </location>
</feature>
<evidence type="ECO:0000256" key="3">
    <source>
        <dbReference type="ARBA" id="ARBA00004406"/>
    </source>
</evidence>
<dbReference type="Pfam" id="PF00067">
    <property type="entry name" value="p450"/>
    <property type="match status" value="1"/>
</dbReference>
<keyword evidence="8" id="KW-0256">Endoplasmic reticulum</keyword>
<dbReference type="SUPFAM" id="SSF48264">
    <property type="entry name" value="Cytochrome P450"/>
    <property type="match status" value="1"/>
</dbReference>
<keyword evidence="10 16" id="KW-0560">Oxidoreductase</keyword>
<dbReference type="EMBL" id="CAVLGL010000091">
    <property type="protein sequence ID" value="CAK1594916.1"/>
    <property type="molecule type" value="Genomic_DNA"/>
</dbReference>
<evidence type="ECO:0000256" key="17">
    <source>
        <dbReference type="SAM" id="Phobius"/>
    </source>
</evidence>
<accession>A0AAV1LMQ2</accession>
<keyword evidence="13 17" id="KW-0472">Membrane</keyword>
<dbReference type="InterPro" id="IPR002401">
    <property type="entry name" value="Cyt_P450_E_grp-I"/>
</dbReference>
<dbReference type="GO" id="GO:0016712">
    <property type="term" value="F:oxidoreductase activity, acting on paired donors, with incorporation or reduction of molecular oxygen, reduced flavin or flavoprotein as one donor, and incorporation of one atom of oxygen"/>
    <property type="evidence" value="ECO:0007669"/>
    <property type="project" value="UniProtKB-EC"/>
</dbReference>
<evidence type="ECO:0000256" key="8">
    <source>
        <dbReference type="ARBA" id="ARBA00022824"/>
    </source>
</evidence>
<dbReference type="EC" id="1.14.14.1" evidence="5"/>
<dbReference type="InterPro" id="IPR017972">
    <property type="entry name" value="Cyt_P450_CS"/>
</dbReference>
<comment type="catalytic activity">
    <reaction evidence="14">
        <text>an organic molecule + reduced [NADPH--hemoprotein reductase] + O2 = an alcohol + oxidized [NADPH--hemoprotein reductase] + H2O + H(+)</text>
        <dbReference type="Rhea" id="RHEA:17149"/>
        <dbReference type="Rhea" id="RHEA-COMP:11964"/>
        <dbReference type="Rhea" id="RHEA-COMP:11965"/>
        <dbReference type="ChEBI" id="CHEBI:15377"/>
        <dbReference type="ChEBI" id="CHEBI:15378"/>
        <dbReference type="ChEBI" id="CHEBI:15379"/>
        <dbReference type="ChEBI" id="CHEBI:30879"/>
        <dbReference type="ChEBI" id="CHEBI:57618"/>
        <dbReference type="ChEBI" id="CHEBI:58210"/>
        <dbReference type="ChEBI" id="CHEBI:142491"/>
        <dbReference type="EC" id="1.14.14.1"/>
    </reaction>
</comment>
<evidence type="ECO:0000256" key="12">
    <source>
        <dbReference type="ARBA" id="ARBA00023033"/>
    </source>
</evidence>
<dbReference type="Proteomes" id="UP001314205">
    <property type="component" value="Unassembled WGS sequence"/>
</dbReference>
<comment type="caution">
    <text evidence="18">The sequence shown here is derived from an EMBL/GenBank/DDBJ whole genome shotgun (WGS) entry which is preliminary data.</text>
</comment>
<evidence type="ECO:0000256" key="14">
    <source>
        <dbReference type="ARBA" id="ARBA00047827"/>
    </source>
</evidence>
<evidence type="ECO:0000256" key="2">
    <source>
        <dbReference type="ARBA" id="ARBA00004174"/>
    </source>
</evidence>
<keyword evidence="6 15" id="KW-0349">Heme</keyword>
<dbReference type="GO" id="GO:0005789">
    <property type="term" value="C:endoplasmic reticulum membrane"/>
    <property type="evidence" value="ECO:0007669"/>
    <property type="project" value="UniProtKB-SubCell"/>
</dbReference>
<dbReference type="PANTHER" id="PTHR24292:SF104">
    <property type="entry name" value="CYTOCHROME P450 308A1-RELATED"/>
    <property type="match status" value="1"/>
</dbReference>
<feature type="binding site" description="axial binding residue" evidence="15">
    <location>
        <position position="448"/>
    </location>
    <ligand>
        <name>heme</name>
        <dbReference type="ChEBI" id="CHEBI:30413"/>
    </ligand>
    <ligandPart>
        <name>Fe</name>
        <dbReference type="ChEBI" id="CHEBI:18248"/>
    </ligandPart>
</feature>
<comment type="subcellular location">
    <subcellularLocation>
        <location evidence="3">Endoplasmic reticulum membrane</location>
        <topology evidence="3">Peripheral membrane protein</topology>
    </subcellularLocation>
    <subcellularLocation>
        <location evidence="2">Microsome membrane</location>
        <topology evidence="2">Peripheral membrane protein</topology>
    </subcellularLocation>
</comment>
<dbReference type="Gene3D" id="1.10.630.10">
    <property type="entry name" value="Cytochrome P450"/>
    <property type="match status" value="1"/>
</dbReference>
<dbReference type="AlphaFoldDB" id="A0AAV1LMQ2"/>
<evidence type="ECO:0000256" key="11">
    <source>
        <dbReference type="ARBA" id="ARBA00023004"/>
    </source>
</evidence>
<keyword evidence="17" id="KW-0812">Transmembrane</keyword>
<keyword evidence="12 16" id="KW-0503">Monooxygenase</keyword>
<evidence type="ECO:0000256" key="15">
    <source>
        <dbReference type="PIRSR" id="PIRSR602401-1"/>
    </source>
</evidence>
<evidence type="ECO:0000313" key="19">
    <source>
        <dbReference type="Proteomes" id="UP001314205"/>
    </source>
</evidence>
<evidence type="ECO:0000256" key="9">
    <source>
        <dbReference type="ARBA" id="ARBA00022848"/>
    </source>
</evidence>
<dbReference type="PROSITE" id="PS00086">
    <property type="entry name" value="CYTOCHROME_P450"/>
    <property type="match status" value="1"/>
</dbReference>
<evidence type="ECO:0000256" key="4">
    <source>
        <dbReference type="ARBA" id="ARBA00010617"/>
    </source>
</evidence>
<evidence type="ECO:0000256" key="13">
    <source>
        <dbReference type="ARBA" id="ARBA00023136"/>
    </source>
</evidence>
<dbReference type="PRINTS" id="PR00385">
    <property type="entry name" value="P450"/>
</dbReference>
<keyword evidence="17" id="KW-1133">Transmembrane helix</keyword>
<keyword evidence="9" id="KW-0492">Microsome</keyword>
<evidence type="ECO:0000256" key="10">
    <source>
        <dbReference type="ARBA" id="ARBA00023002"/>
    </source>
</evidence>
<evidence type="ECO:0000256" key="5">
    <source>
        <dbReference type="ARBA" id="ARBA00012109"/>
    </source>
</evidence>
<dbReference type="CDD" id="cd11056">
    <property type="entry name" value="CYP6-like"/>
    <property type="match status" value="1"/>
</dbReference>
<dbReference type="PANTHER" id="PTHR24292">
    <property type="entry name" value="CYTOCHROME P450"/>
    <property type="match status" value="1"/>
</dbReference>
<reference evidence="18 19" key="1">
    <citation type="submission" date="2023-11" db="EMBL/GenBank/DDBJ databases">
        <authorList>
            <person name="Hedman E."/>
            <person name="Englund M."/>
            <person name="Stromberg M."/>
            <person name="Nyberg Akerstrom W."/>
            <person name="Nylinder S."/>
            <person name="Jareborg N."/>
            <person name="Kallberg Y."/>
            <person name="Kronander E."/>
        </authorList>
    </citation>
    <scope>NUCLEOTIDE SEQUENCE [LARGE SCALE GENOMIC DNA]</scope>
</reference>
<dbReference type="PRINTS" id="PR00463">
    <property type="entry name" value="EP450I"/>
</dbReference>
<dbReference type="InterPro" id="IPR001128">
    <property type="entry name" value="Cyt_P450"/>
</dbReference>